<keyword evidence="4 8" id="KW-0812">Transmembrane</keyword>
<reference evidence="13 14" key="1">
    <citation type="journal article" date="2018" name="Front. Microbiol.">
        <title>Genetic and Phylogenetic Characteristics of Pasteurella multocida Isolates From Different Host Species.</title>
        <authorList>
            <person name="Peng Z."/>
            <person name="Liang W."/>
            <person name="Wang F."/>
            <person name="Xu Z."/>
            <person name="Xie Z."/>
            <person name="Lian Z."/>
            <person name="Hua L."/>
            <person name="Zhou R."/>
            <person name="Chen H."/>
            <person name="Wu B."/>
        </authorList>
    </citation>
    <scope>NUCLEOTIDE SEQUENCE [LARGE SCALE GENOMIC DNA]</scope>
    <source>
        <strain evidence="13 14">HNA06</strain>
    </source>
</reference>
<comment type="subcellular location">
    <subcellularLocation>
        <location evidence="1 8">Cell outer membrane</location>
        <topology evidence="1 8">Multi-pass membrane protein</topology>
    </subcellularLocation>
</comment>
<evidence type="ECO:0000256" key="5">
    <source>
        <dbReference type="ARBA" id="ARBA00023077"/>
    </source>
</evidence>
<keyword evidence="3 8" id="KW-1134">Transmembrane beta strand</keyword>
<dbReference type="InterPro" id="IPR000531">
    <property type="entry name" value="Beta-barrel_TonB"/>
</dbReference>
<dbReference type="GO" id="GO:0015344">
    <property type="term" value="F:siderophore uptake transmembrane transporter activity"/>
    <property type="evidence" value="ECO:0007669"/>
    <property type="project" value="TreeGrafter"/>
</dbReference>
<evidence type="ECO:0000256" key="3">
    <source>
        <dbReference type="ARBA" id="ARBA00022452"/>
    </source>
</evidence>
<evidence type="ECO:0000313" key="13">
    <source>
        <dbReference type="EMBL" id="NNI78726.1"/>
    </source>
</evidence>
<dbReference type="Gene3D" id="2.170.130.10">
    <property type="entry name" value="TonB-dependent receptor, plug domain"/>
    <property type="match status" value="1"/>
</dbReference>
<evidence type="ECO:0000256" key="9">
    <source>
        <dbReference type="RuleBase" id="RU003357"/>
    </source>
</evidence>
<evidence type="ECO:0000256" key="6">
    <source>
        <dbReference type="ARBA" id="ARBA00023136"/>
    </source>
</evidence>
<accession>A0A849CKD4</accession>
<dbReference type="AlphaFoldDB" id="A0A849CKD4"/>
<dbReference type="Gene3D" id="2.40.170.20">
    <property type="entry name" value="TonB-dependent receptor, beta-barrel domain"/>
    <property type="match status" value="1"/>
</dbReference>
<dbReference type="Pfam" id="PF00593">
    <property type="entry name" value="TonB_dep_Rec_b-barrel"/>
    <property type="match status" value="1"/>
</dbReference>
<dbReference type="PROSITE" id="PS52016">
    <property type="entry name" value="TONB_DEPENDENT_REC_3"/>
    <property type="match status" value="1"/>
</dbReference>
<dbReference type="SUPFAM" id="SSF56935">
    <property type="entry name" value="Porins"/>
    <property type="match status" value="1"/>
</dbReference>
<dbReference type="PANTHER" id="PTHR30069">
    <property type="entry name" value="TONB-DEPENDENT OUTER MEMBRANE RECEPTOR"/>
    <property type="match status" value="1"/>
</dbReference>
<dbReference type="InterPro" id="IPR037066">
    <property type="entry name" value="Plug_dom_sf"/>
</dbReference>
<feature type="chain" id="PRO_5032400071" evidence="10">
    <location>
        <begin position="35"/>
        <end position="809"/>
    </location>
</feature>
<evidence type="ECO:0000256" key="7">
    <source>
        <dbReference type="ARBA" id="ARBA00023237"/>
    </source>
</evidence>
<name>A0A849CKD4_PASMD</name>
<dbReference type="PANTHER" id="PTHR30069:SF40">
    <property type="entry name" value="TONB-DEPENDENT RECEPTOR NMB0964-RELATED"/>
    <property type="match status" value="1"/>
</dbReference>
<evidence type="ECO:0000313" key="14">
    <source>
        <dbReference type="Proteomes" id="UP000540079"/>
    </source>
</evidence>
<keyword evidence="5 9" id="KW-0798">TonB box</keyword>
<comment type="similarity">
    <text evidence="8 9">Belongs to the TonB-dependent receptor family.</text>
</comment>
<evidence type="ECO:0000256" key="2">
    <source>
        <dbReference type="ARBA" id="ARBA00022448"/>
    </source>
</evidence>
<evidence type="ECO:0000259" key="12">
    <source>
        <dbReference type="Pfam" id="PF07715"/>
    </source>
</evidence>
<evidence type="ECO:0000256" key="1">
    <source>
        <dbReference type="ARBA" id="ARBA00004571"/>
    </source>
</evidence>
<evidence type="ECO:0000256" key="10">
    <source>
        <dbReference type="SAM" id="SignalP"/>
    </source>
</evidence>
<dbReference type="InterPro" id="IPR036942">
    <property type="entry name" value="Beta-barrel_TonB_sf"/>
</dbReference>
<dbReference type="Proteomes" id="UP000540079">
    <property type="component" value="Unassembled WGS sequence"/>
</dbReference>
<feature type="domain" description="TonB-dependent receptor-like beta-barrel" evidence="11">
    <location>
        <begin position="368"/>
        <end position="779"/>
    </location>
</feature>
<keyword evidence="2 8" id="KW-0813">Transport</keyword>
<sequence>MPLLTLKINMFFMRKISYLSLCVISALYSQLAVAQSPLKNTSEHIELEPIFVNTLIESREGAPLGGRLMASEKIIPAYSLKQRGSNLGDALSSELGIHASQFGGGASAPVIRGQEGKRIKVLSSGNETLDMSAISPDHAVAVDSLLAKKVEILRGANTLLYSSGNAAGVVNVVDNKIPTAEVVGVEGEVGLRTGSADNERLVNVALDVGLSKHFALHLEGLHKKAGDYRTPSYQYQGSTHHKLANSFVDNRSGSVGLSWVGDKGYLGVAYSQRKDKYGLPAHSHLYDEYYMHVLLSDAHWRKPYLTHYPFLMEETDIDYNNPGIDCIKKEWHSHGHLCNHGHAHHGNGQHSHDHHAHADPHIALNTQRWDLRGEWKNPVKGLDKVRFSIAKVGYRHDEKSGAISDNSFKNKGYSARVEFLHQPIAGVSGLIGLSHVYQDSYALDNHTLEYRKQNLLSDHTTAQQSLFLMEHVELGKWQFDIGGRVEKQRIAMKYHFNVPKDEQPPEELTRPHKSKAYSYALSANYQLNERHQFNMIVSHQERLPNAQELYAHGKHLATNSFEAGNKNLTKERSNNVELGWGYTGEKLGIKLSGYYQQFSNYIYAAILNNKTSCPWRPNSRCLRSLSDDYPLRLYRYNQAKAKIYGLEAEVSYQISSTHSVSIFGDYVRGKLKDLPSLPIGYKYIYNENYDMVGVQPTGWEKQPDGNAPRMSPMRLGIKWNAYFDNGISFNTQLYRVFAQNKVARLETPTKGHTMLNLGMSYDGKMGNNEYTLFANVNNVLNSRVYNHTSFLSYIPQSGLGLNVGMNFKF</sequence>
<proteinExistence type="inferred from homology"/>
<keyword evidence="7 8" id="KW-0998">Cell outer membrane</keyword>
<keyword evidence="10" id="KW-0732">Signal</keyword>
<dbReference type="EMBL" id="PPVL01000003">
    <property type="protein sequence ID" value="NNI78726.1"/>
    <property type="molecule type" value="Genomic_DNA"/>
</dbReference>
<dbReference type="InterPro" id="IPR039426">
    <property type="entry name" value="TonB-dep_rcpt-like"/>
</dbReference>
<feature type="domain" description="TonB-dependent receptor plug" evidence="12">
    <location>
        <begin position="74"/>
        <end position="169"/>
    </location>
</feature>
<gene>
    <name evidence="13" type="ORF">C2800_04720</name>
</gene>
<protein>
    <submittedName>
        <fullName evidence="13">TonB-dependent receptor</fullName>
    </submittedName>
</protein>
<comment type="caution">
    <text evidence="13">The sequence shown here is derived from an EMBL/GenBank/DDBJ whole genome shotgun (WGS) entry which is preliminary data.</text>
</comment>
<feature type="signal peptide" evidence="10">
    <location>
        <begin position="1"/>
        <end position="34"/>
    </location>
</feature>
<organism evidence="13 14">
    <name type="scientific">Pasteurella multocida</name>
    <dbReference type="NCBI Taxonomy" id="747"/>
    <lineage>
        <taxon>Bacteria</taxon>
        <taxon>Pseudomonadati</taxon>
        <taxon>Pseudomonadota</taxon>
        <taxon>Gammaproteobacteria</taxon>
        <taxon>Pasteurellales</taxon>
        <taxon>Pasteurellaceae</taxon>
        <taxon>Pasteurella</taxon>
    </lineage>
</organism>
<keyword evidence="6 8" id="KW-0472">Membrane</keyword>
<evidence type="ECO:0000256" key="8">
    <source>
        <dbReference type="PROSITE-ProRule" id="PRU01360"/>
    </source>
</evidence>
<keyword evidence="13" id="KW-0675">Receptor</keyword>
<dbReference type="GO" id="GO:0044718">
    <property type="term" value="P:siderophore transmembrane transport"/>
    <property type="evidence" value="ECO:0007669"/>
    <property type="project" value="TreeGrafter"/>
</dbReference>
<evidence type="ECO:0000256" key="4">
    <source>
        <dbReference type="ARBA" id="ARBA00022692"/>
    </source>
</evidence>
<dbReference type="Pfam" id="PF07715">
    <property type="entry name" value="Plug"/>
    <property type="match status" value="1"/>
</dbReference>
<dbReference type="GO" id="GO:0009279">
    <property type="term" value="C:cell outer membrane"/>
    <property type="evidence" value="ECO:0007669"/>
    <property type="project" value="UniProtKB-SubCell"/>
</dbReference>
<dbReference type="InterPro" id="IPR012910">
    <property type="entry name" value="Plug_dom"/>
</dbReference>
<evidence type="ECO:0000259" key="11">
    <source>
        <dbReference type="Pfam" id="PF00593"/>
    </source>
</evidence>